<evidence type="ECO:0008006" key="3">
    <source>
        <dbReference type="Google" id="ProtNLM"/>
    </source>
</evidence>
<name>A0ABR6U8M8_9ACTN</name>
<proteinExistence type="predicted"/>
<dbReference type="Proteomes" id="UP000604001">
    <property type="component" value="Unassembled WGS sequence"/>
</dbReference>
<protein>
    <recommendedName>
        <fullName evidence="3">Nuclear transport factor 2 family protein</fullName>
    </recommendedName>
</protein>
<reference evidence="1 2" key="1">
    <citation type="submission" date="2020-08" db="EMBL/GenBank/DDBJ databases">
        <title>novel species in genus Nocardioides.</title>
        <authorList>
            <person name="Zhang G."/>
        </authorList>
    </citation>
    <scope>NUCLEOTIDE SEQUENCE [LARGE SCALE GENOMIC DNA]</scope>
    <source>
        <strain evidence="1 2">SC8A-24</strain>
    </source>
</reference>
<accession>A0ABR6U8M8</accession>
<evidence type="ECO:0000313" key="1">
    <source>
        <dbReference type="EMBL" id="MBC2960740.1"/>
    </source>
</evidence>
<gene>
    <name evidence="1" type="ORF">H7344_10595</name>
</gene>
<sequence length="216" mass="23558">MPPTPRDRAGRRSGRRLPSVATPALALAMTLVMTLGLAACSDDAEPAAEARPAGHREAAVVRSAETTVPTTVTIGEVTGRLPAERRKRLKRAVGRVVDGWLDAAYVGGDFPRSGGFRQAFPGFSSGAKDEARRDLRLMTNVALAGRISAVDVRRRELRLDVLAVRGRPVAVTGRVLLVFDTRGKVQRRDRVQGRLYLTWRNGGWQVFGYDVSRGRS</sequence>
<dbReference type="RefSeq" id="WP_186346002.1">
    <property type="nucleotide sequence ID" value="NZ_BMMR01000005.1"/>
</dbReference>
<comment type="caution">
    <text evidence="1">The sequence shown here is derived from an EMBL/GenBank/DDBJ whole genome shotgun (WGS) entry which is preliminary data.</text>
</comment>
<evidence type="ECO:0000313" key="2">
    <source>
        <dbReference type="Proteomes" id="UP000604001"/>
    </source>
</evidence>
<organism evidence="1 2">
    <name type="scientific">Nocardioides deserti</name>
    <dbReference type="NCBI Taxonomy" id="1588644"/>
    <lineage>
        <taxon>Bacteria</taxon>
        <taxon>Bacillati</taxon>
        <taxon>Actinomycetota</taxon>
        <taxon>Actinomycetes</taxon>
        <taxon>Propionibacteriales</taxon>
        <taxon>Nocardioidaceae</taxon>
        <taxon>Nocardioides</taxon>
    </lineage>
</organism>
<keyword evidence="2" id="KW-1185">Reference proteome</keyword>
<dbReference type="EMBL" id="JACMYC010000005">
    <property type="protein sequence ID" value="MBC2960740.1"/>
    <property type="molecule type" value="Genomic_DNA"/>
</dbReference>